<organism evidence="3 4">
    <name type="scientific">Remersonia thermophila</name>
    <dbReference type="NCBI Taxonomy" id="72144"/>
    <lineage>
        <taxon>Eukaryota</taxon>
        <taxon>Fungi</taxon>
        <taxon>Dikarya</taxon>
        <taxon>Ascomycota</taxon>
        <taxon>Pezizomycotina</taxon>
        <taxon>Sordariomycetes</taxon>
        <taxon>Sordariomycetidae</taxon>
        <taxon>Sordariales</taxon>
        <taxon>Sordariales incertae sedis</taxon>
        <taxon>Remersonia</taxon>
    </lineage>
</organism>
<feature type="coiled-coil region" evidence="1">
    <location>
        <begin position="107"/>
        <end position="155"/>
    </location>
</feature>
<evidence type="ECO:0000313" key="3">
    <source>
        <dbReference type="EMBL" id="KAL2266763.1"/>
    </source>
</evidence>
<dbReference type="Proteomes" id="UP001600064">
    <property type="component" value="Unassembled WGS sequence"/>
</dbReference>
<keyword evidence="4" id="KW-1185">Reference proteome</keyword>
<dbReference type="RefSeq" id="XP_070865490.1">
    <property type="nucleotide sequence ID" value="XM_071012791.1"/>
</dbReference>
<reference evidence="3 4" key="1">
    <citation type="journal article" date="2024" name="Commun. Biol.">
        <title>Comparative genomic analysis of thermophilic fungi reveals convergent evolutionary adaptations and gene losses.</title>
        <authorList>
            <person name="Steindorff A.S."/>
            <person name="Aguilar-Pontes M.V."/>
            <person name="Robinson A.J."/>
            <person name="Andreopoulos B."/>
            <person name="LaButti K."/>
            <person name="Kuo A."/>
            <person name="Mondo S."/>
            <person name="Riley R."/>
            <person name="Otillar R."/>
            <person name="Haridas S."/>
            <person name="Lipzen A."/>
            <person name="Grimwood J."/>
            <person name="Schmutz J."/>
            <person name="Clum A."/>
            <person name="Reid I.D."/>
            <person name="Moisan M.C."/>
            <person name="Butler G."/>
            <person name="Nguyen T.T.M."/>
            <person name="Dewar K."/>
            <person name="Conant G."/>
            <person name="Drula E."/>
            <person name="Henrissat B."/>
            <person name="Hansel C."/>
            <person name="Singer S."/>
            <person name="Hutchinson M.I."/>
            <person name="de Vries R.P."/>
            <person name="Natvig D.O."/>
            <person name="Powell A.J."/>
            <person name="Tsang A."/>
            <person name="Grigoriev I.V."/>
        </authorList>
    </citation>
    <scope>NUCLEOTIDE SEQUENCE [LARGE SCALE GENOMIC DNA]</scope>
    <source>
        <strain evidence="3 4">ATCC 22073</strain>
    </source>
</reference>
<proteinExistence type="predicted"/>
<comment type="caution">
    <text evidence="3">The sequence shown here is derived from an EMBL/GenBank/DDBJ whole genome shotgun (WGS) entry which is preliminary data.</text>
</comment>
<feature type="compositionally biased region" description="Polar residues" evidence="2">
    <location>
        <begin position="74"/>
        <end position="83"/>
    </location>
</feature>
<evidence type="ECO:0000256" key="2">
    <source>
        <dbReference type="SAM" id="MobiDB-lite"/>
    </source>
</evidence>
<protein>
    <submittedName>
        <fullName evidence="3">Uncharacterized protein</fullName>
    </submittedName>
</protein>
<dbReference type="EMBL" id="JAZGUE010000005">
    <property type="protein sequence ID" value="KAL2266763.1"/>
    <property type="molecule type" value="Genomic_DNA"/>
</dbReference>
<dbReference type="GeneID" id="98127435"/>
<sequence length="224" mass="25501">MTETIEQMESSPEHPPPPPYVESTSFTRASSGRERAFSSLPARSPEHTARRRGRDHRRPRTQGTGGRAGGNPQIPESTRTSATDVADGVGMEVDRAAELVQLSEGLIENLSRKIQEQRATVEQQSSQIQDLEQRLRLANEEKERILEELASERQRSWELSESLMDALEGERILRDHLKGTIYARLQGEPRDDTASKRRSFLDMLPWEKYRKAAEDARRAKSKPR</sequence>
<feature type="region of interest" description="Disordered" evidence="2">
    <location>
        <begin position="1"/>
        <end position="86"/>
    </location>
</feature>
<name>A0ABR4D8U5_9PEZI</name>
<evidence type="ECO:0000256" key="1">
    <source>
        <dbReference type="SAM" id="Coils"/>
    </source>
</evidence>
<evidence type="ECO:0000313" key="4">
    <source>
        <dbReference type="Proteomes" id="UP001600064"/>
    </source>
</evidence>
<gene>
    <name evidence="3" type="ORF">VTJ83DRAFT_6115</name>
</gene>
<feature type="compositionally biased region" description="Basic residues" evidence="2">
    <location>
        <begin position="49"/>
        <end position="60"/>
    </location>
</feature>
<accession>A0ABR4D8U5</accession>
<keyword evidence="1" id="KW-0175">Coiled coil</keyword>